<protein>
    <submittedName>
        <fullName evidence="1">Uncharacterized protein</fullName>
    </submittedName>
</protein>
<sequence length="271" mass="30712">MPISLFVPNADVDDDEDDMGFGSSIFVMDRILLKPEAGNDQRSNHFEAFIYRRPCANRYFKSWHCHRLPLPPYIHEPSYWQAQTTHEISSYGVVDGDGGSHICISVDGVGTYCFHVTNHTWEKVGEWTLPFRGKLEYVPELKLWFGLSARDQHLAAADLSAMTMTSRPQIVDAWKELEPPDEWKECSDSQLVNLGSGRFCIARFFQAVATIDADFGNKAIDKSFAVLTGRSGGRQDNREVSKMHHRSLSEGLVFFVRMASKRKFGMGNPIQ</sequence>
<dbReference type="PANTHER" id="PTHR33085">
    <property type="entry name" value="OS12G0113100 PROTEIN-RELATED"/>
    <property type="match status" value="1"/>
</dbReference>
<evidence type="ECO:0000313" key="2">
    <source>
        <dbReference type="Proteomes" id="UP001341281"/>
    </source>
</evidence>
<dbReference type="EMBL" id="CP144748">
    <property type="protein sequence ID" value="WVZ67216.1"/>
    <property type="molecule type" value="Genomic_DNA"/>
</dbReference>
<dbReference type="Proteomes" id="UP001341281">
    <property type="component" value="Chromosome 04"/>
</dbReference>
<accession>A0AAQ3T629</accession>
<name>A0AAQ3T629_PASNO</name>
<dbReference type="PANTHER" id="PTHR33085:SF145">
    <property type="entry name" value="OS05G0302200 PROTEIN"/>
    <property type="match status" value="1"/>
</dbReference>
<dbReference type="InterPro" id="IPR012871">
    <property type="entry name" value="DUF1668_ORYSA"/>
</dbReference>
<evidence type="ECO:0000313" key="1">
    <source>
        <dbReference type="EMBL" id="WVZ67216.1"/>
    </source>
</evidence>
<reference evidence="1 2" key="1">
    <citation type="submission" date="2024-02" db="EMBL/GenBank/DDBJ databases">
        <title>High-quality chromosome-scale genome assembly of Pensacola bahiagrass (Paspalum notatum Flugge var. saurae).</title>
        <authorList>
            <person name="Vega J.M."/>
            <person name="Podio M."/>
            <person name="Orjuela J."/>
            <person name="Siena L.A."/>
            <person name="Pessino S.C."/>
            <person name="Combes M.C."/>
            <person name="Mariac C."/>
            <person name="Albertini E."/>
            <person name="Pupilli F."/>
            <person name="Ortiz J.P.A."/>
            <person name="Leblanc O."/>
        </authorList>
    </citation>
    <scope>NUCLEOTIDE SEQUENCE [LARGE SCALE GENOMIC DNA]</scope>
    <source>
        <strain evidence="1">R1</strain>
        <tissue evidence="1">Leaf</tissue>
    </source>
</reference>
<dbReference type="Pfam" id="PF07893">
    <property type="entry name" value="DUF1668"/>
    <property type="match status" value="1"/>
</dbReference>
<dbReference type="AlphaFoldDB" id="A0AAQ3T629"/>
<gene>
    <name evidence="1" type="ORF">U9M48_016326</name>
</gene>
<keyword evidence="2" id="KW-1185">Reference proteome</keyword>
<proteinExistence type="predicted"/>
<organism evidence="1 2">
    <name type="scientific">Paspalum notatum var. saurae</name>
    <dbReference type="NCBI Taxonomy" id="547442"/>
    <lineage>
        <taxon>Eukaryota</taxon>
        <taxon>Viridiplantae</taxon>
        <taxon>Streptophyta</taxon>
        <taxon>Embryophyta</taxon>
        <taxon>Tracheophyta</taxon>
        <taxon>Spermatophyta</taxon>
        <taxon>Magnoliopsida</taxon>
        <taxon>Liliopsida</taxon>
        <taxon>Poales</taxon>
        <taxon>Poaceae</taxon>
        <taxon>PACMAD clade</taxon>
        <taxon>Panicoideae</taxon>
        <taxon>Andropogonodae</taxon>
        <taxon>Paspaleae</taxon>
        <taxon>Paspalinae</taxon>
        <taxon>Paspalum</taxon>
    </lineage>
</organism>